<accession>A0A0G4IN43</accession>
<evidence type="ECO:0000256" key="2">
    <source>
        <dbReference type="SAM" id="Coils"/>
    </source>
</evidence>
<dbReference type="Pfam" id="PF08286">
    <property type="entry name" value="Spc24"/>
    <property type="match status" value="1"/>
</dbReference>
<keyword evidence="1" id="KW-0137">Centromere</keyword>
<keyword evidence="1" id="KW-0995">Kinetochore</keyword>
<protein>
    <recommendedName>
        <fullName evidence="1">Kinetochore protein Spc24</fullName>
    </recommendedName>
</protein>
<dbReference type="EMBL" id="CDSF01000076">
    <property type="protein sequence ID" value="CEO96723.1"/>
    <property type="molecule type" value="Genomic_DNA"/>
</dbReference>
<geneLocation type="mitochondrion" evidence="4"/>
<proteinExistence type="inferred from homology"/>
<keyword evidence="5" id="KW-1185">Reference proteome</keyword>
<sequence length="202" mass="23090">MSTLAETSSVLDELTAVFAADDDEQLLRHVLDTKATIEADYDRKEAQVRAVIDDLGNAISNLQAEIAASPEEHFVQDRDRAERDQQRLRDEISRLQKQRDIAIQRLAEIETENAKIDEQETEESSTVGAQIPHAKHLVNLYSSISNIKWDFDELDDVKGTMFLPKKSDVKMFHYKVGDPMSLAEIRNALWDTMWLNHSPHET</sequence>
<dbReference type="GO" id="GO:0000776">
    <property type="term" value="C:kinetochore"/>
    <property type="evidence" value="ECO:0007669"/>
    <property type="project" value="UniProtKB-KW"/>
</dbReference>
<dbReference type="InterPro" id="IPR013252">
    <property type="entry name" value="Ndc80_Spc24"/>
</dbReference>
<dbReference type="Proteomes" id="UP000039324">
    <property type="component" value="Unassembled WGS sequence"/>
</dbReference>
<name>A0A0G4IN43_PLABS</name>
<feature type="coiled-coil region" evidence="2">
    <location>
        <begin position="78"/>
        <end position="119"/>
    </location>
</feature>
<keyword evidence="1" id="KW-0498">Mitosis</keyword>
<comment type="subunit">
    <text evidence="1">Component of the NDC80 complex.</text>
</comment>
<evidence type="ECO:0000313" key="5">
    <source>
        <dbReference type="Proteomes" id="UP000039324"/>
    </source>
</evidence>
<evidence type="ECO:0000313" key="4">
    <source>
        <dbReference type="EMBL" id="SPQ95385.1"/>
    </source>
</evidence>
<keyword evidence="2" id="KW-0175">Coiled coil</keyword>
<organism evidence="3 5">
    <name type="scientific">Plasmodiophora brassicae</name>
    <name type="common">Clubroot disease agent</name>
    <dbReference type="NCBI Taxonomy" id="37360"/>
    <lineage>
        <taxon>Eukaryota</taxon>
        <taxon>Sar</taxon>
        <taxon>Rhizaria</taxon>
        <taxon>Endomyxa</taxon>
        <taxon>Phytomyxea</taxon>
        <taxon>Plasmodiophorida</taxon>
        <taxon>Plasmodiophoridae</taxon>
        <taxon>Plasmodiophora</taxon>
    </lineage>
</organism>
<reference evidence="4 6" key="2">
    <citation type="submission" date="2018-03" db="EMBL/GenBank/DDBJ databases">
        <authorList>
            <person name="Fogelqvist J."/>
        </authorList>
    </citation>
    <scope>NUCLEOTIDE SEQUENCE [LARGE SCALE GENOMIC DNA]</scope>
</reference>
<dbReference type="GO" id="GO:0051301">
    <property type="term" value="P:cell division"/>
    <property type="evidence" value="ECO:0007669"/>
    <property type="project" value="UniProtKB-UniRule"/>
</dbReference>
<keyword evidence="1" id="KW-0158">Chromosome</keyword>
<dbReference type="AlphaFoldDB" id="A0A0G4IN43"/>
<comment type="subcellular location">
    <subcellularLocation>
        <location evidence="1">Nucleus</location>
    </subcellularLocation>
    <subcellularLocation>
        <location evidence="1">Chromosome</location>
        <location evidence="1">Centromere</location>
        <location evidence="1">Kinetochore</location>
    </subcellularLocation>
</comment>
<comment type="similarity">
    <text evidence="1">Belongs to the SPC24 family.</text>
</comment>
<reference evidence="3 5" key="1">
    <citation type="submission" date="2015-02" db="EMBL/GenBank/DDBJ databases">
        <authorList>
            <person name="Chooi Y.-H."/>
        </authorList>
    </citation>
    <scope>NUCLEOTIDE SEQUENCE [LARGE SCALE GENOMIC DNA]</scope>
    <source>
        <strain evidence="3">E3</strain>
    </source>
</reference>
<comment type="function">
    <text evidence="1">Acts as a component of the essential kinetochore-associated NDC80 complex, which is required for chromosome segregation and spindle checkpoint activity.</text>
</comment>
<dbReference type="Proteomes" id="UP000290189">
    <property type="component" value="Unassembled WGS sequence"/>
</dbReference>
<keyword evidence="4" id="KW-0496">Mitochondrion</keyword>
<dbReference type="Gene3D" id="3.30.160.570">
    <property type="entry name" value="Ncd80 complex, Spc24 subunit"/>
    <property type="match status" value="1"/>
</dbReference>
<keyword evidence="1" id="KW-0132">Cell division</keyword>
<dbReference type="OMA" id="KWDFDEL"/>
<dbReference type="OrthoDB" id="6432863at2759"/>
<keyword evidence="1" id="KW-0131">Cell cycle</keyword>
<gene>
    <name evidence="3" type="ORF">PBRA_005327</name>
    <name evidence="4" type="ORF">PLBR_LOCUS2600</name>
</gene>
<dbReference type="EMBL" id="OVEO01000004">
    <property type="protein sequence ID" value="SPQ95385.1"/>
    <property type="molecule type" value="Genomic_DNA"/>
</dbReference>
<evidence type="ECO:0000256" key="1">
    <source>
        <dbReference type="RuleBase" id="RU368011"/>
    </source>
</evidence>
<dbReference type="GO" id="GO:0005634">
    <property type="term" value="C:nucleus"/>
    <property type="evidence" value="ECO:0007669"/>
    <property type="project" value="UniProtKB-SubCell"/>
</dbReference>
<evidence type="ECO:0000313" key="6">
    <source>
        <dbReference type="Proteomes" id="UP000290189"/>
    </source>
</evidence>
<evidence type="ECO:0000313" key="3">
    <source>
        <dbReference type="EMBL" id="CEO96723.1"/>
    </source>
</evidence>
<keyword evidence="1" id="KW-0539">Nucleus</keyword>